<dbReference type="Pfam" id="PF03006">
    <property type="entry name" value="HlyIII"/>
    <property type="match status" value="1"/>
</dbReference>
<keyword evidence="5 8" id="KW-0472">Membrane</keyword>
<evidence type="ECO:0000313" key="10">
    <source>
        <dbReference type="Proteomes" id="UP000242457"/>
    </source>
</evidence>
<keyword evidence="9" id="KW-0675">Receptor</keyword>
<feature type="transmembrane region" description="Helical" evidence="8">
    <location>
        <begin position="216"/>
        <end position="233"/>
    </location>
</feature>
<sequence>MKLLAGVEEVSDQSEKQPNDDQQHNNNHEKQPKTDITQETLKLLTGEVYRRTSKKLEDSPIKGKITPEDEEKMRRLLPYEEAPEYLQHNPYILHGYRGYLTTKLCIESIFWWTNETVNIWSHIFGWMLFFGLTLYDLCLLNIHAPFGDKMIVALLLVCFQACMILSSVYHTFSCRSERDYWCFLSFDLFGIALSLLSIYMSGIYYAFWCHTELQRFYLITVLAIFIFAMVLQIPKLNVNGNVKLVVFVAWAAYGVLPTLHWSIVMGGLDNPIVRMLLPRVLGMYIISGVAFAIYLSKIPERFCPGWVDYIGSSHQWWHALVVLALYYWHNTGMLYVEYRMNHGCPTSFIMECACAMEFNVWSSEYYNKLPFYAVERKTTCAIENPLQAYLHRQTI</sequence>
<feature type="region of interest" description="Disordered" evidence="7">
    <location>
        <begin position="1"/>
        <end position="37"/>
    </location>
</feature>
<evidence type="ECO:0000256" key="5">
    <source>
        <dbReference type="ARBA" id="ARBA00023136"/>
    </source>
</evidence>
<dbReference type="PANTHER" id="PTHR20855">
    <property type="entry name" value="ADIPOR/PROGESTIN RECEPTOR-RELATED"/>
    <property type="match status" value="1"/>
</dbReference>
<evidence type="ECO:0000256" key="7">
    <source>
        <dbReference type="SAM" id="MobiDB-lite"/>
    </source>
</evidence>
<keyword evidence="6" id="KW-0862">Zinc</keyword>
<dbReference type="EMBL" id="KZ288262">
    <property type="protein sequence ID" value="PBC30425.1"/>
    <property type="molecule type" value="Genomic_DNA"/>
</dbReference>
<feature type="binding site" evidence="6">
    <location>
        <position position="170"/>
    </location>
    <ligand>
        <name>Zn(2+)</name>
        <dbReference type="ChEBI" id="CHEBI:29105"/>
    </ligand>
</feature>
<keyword evidence="4 8" id="KW-1133">Transmembrane helix</keyword>
<feature type="binding site" evidence="6">
    <location>
        <position position="314"/>
    </location>
    <ligand>
        <name>Zn(2+)</name>
        <dbReference type="ChEBI" id="CHEBI:29105"/>
    </ligand>
</feature>
<name>A0A2A3EF89_APICC</name>
<keyword evidence="6" id="KW-0479">Metal-binding</keyword>
<dbReference type="GO" id="GO:0038023">
    <property type="term" value="F:signaling receptor activity"/>
    <property type="evidence" value="ECO:0007669"/>
    <property type="project" value="TreeGrafter"/>
</dbReference>
<dbReference type="Proteomes" id="UP000242457">
    <property type="component" value="Unassembled WGS sequence"/>
</dbReference>
<dbReference type="GO" id="GO:0046872">
    <property type="term" value="F:metal ion binding"/>
    <property type="evidence" value="ECO:0007669"/>
    <property type="project" value="UniProtKB-KW"/>
</dbReference>
<feature type="binding site" evidence="6">
    <location>
        <position position="318"/>
    </location>
    <ligand>
        <name>Zn(2+)</name>
        <dbReference type="ChEBI" id="CHEBI:29105"/>
    </ligand>
</feature>
<comment type="similarity">
    <text evidence="2">Belongs to the ADIPOR family.</text>
</comment>
<gene>
    <name evidence="9" type="ORF">APICC_04771</name>
</gene>
<feature type="transmembrane region" description="Helical" evidence="8">
    <location>
        <begin position="245"/>
        <end position="264"/>
    </location>
</feature>
<feature type="transmembrane region" description="Helical" evidence="8">
    <location>
        <begin position="189"/>
        <end position="209"/>
    </location>
</feature>
<dbReference type="STRING" id="94128.A0A2A3EF89"/>
<feature type="transmembrane region" description="Helical" evidence="8">
    <location>
        <begin position="119"/>
        <end position="138"/>
    </location>
</feature>
<evidence type="ECO:0000256" key="8">
    <source>
        <dbReference type="SAM" id="Phobius"/>
    </source>
</evidence>
<feature type="transmembrane region" description="Helical" evidence="8">
    <location>
        <begin position="276"/>
        <end position="296"/>
    </location>
</feature>
<evidence type="ECO:0000256" key="3">
    <source>
        <dbReference type="ARBA" id="ARBA00022692"/>
    </source>
</evidence>
<dbReference type="AlphaFoldDB" id="A0A2A3EF89"/>
<evidence type="ECO:0000256" key="6">
    <source>
        <dbReference type="PIRSR" id="PIRSR604254-1"/>
    </source>
</evidence>
<keyword evidence="10" id="KW-1185">Reference proteome</keyword>
<accession>A0A2A3EF89</accession>
<evidence type="ECO:0000256" key="2">
    <source>
        <dbReference type="ARBA" id="ARBA00007018"/>
    </source>
</evidence>
<evidence type="ECO:0000313" key="9">
    <source>
        <dbReference type="EMBL" id="PBC30425.1"/>
    </source>
</evidence>
<organism evidence="9 10">
    <name type="scientific">Apis cerana cerana</name>
    <name type="common">Oriental honeybee</name>
    <dbReference type="NCBI Taxonomy" id="94128"/>
    <lineage>
        <taxon>Eukaryota</taxon>
        <taxon>Metazoa</taxon>
        <taxon>Ecdysozoa</taxon>
        <taxon>Arthropoda</taxon>
        <taxon>Hexapoda</taxon>
        <taxon>Insecta</taxon>
        <taxon>Pterygota</taxon>
        <taxon>Neoptera</taxon>
        <taxon>Endopterygota</taxon>
        <taxon>Hymenoptera</taxon>
        <taxon>Apocrita</taxon>
        <taxon>Aculeata</taxon>
        <taxon>Apoidea</taxon>
        <taxon>Anthophila</taxon>
        <taxon>Apidae</taxon>
        <taxon>Apis</taxon>
    </lineage>
</organism>
<evidence type="ECO:0000256" key="4">
    <source>
        <dbReference type="ARBA" id="ARBA00022989"/>
    </source>
</evidence>
<evidence type="ECO:0000256" key="1">
    <source>
        <dbReference type="ARBA" id="ARBA00004141"/>
    </source>
</evidence>
<dbReference type="PANTHER" id="PTHR20855:SF15">
    <property type="entry name" value="PROGESTIN AND ADIPOQ RECEPTOR FAMILY MEMBER 3"/>
    <property type="match status" value="1"/>
</dbReference>
<reference evidence="9 10" key="1">
    <citation type="submission" date="2014-07" db="EMBL/GenBank/DDBJ databases">
        <title>Genomic and transcriptomic analysis on Apis cerana provide comprehensive insights into honey bee biology.</title>
        <authorList>
            <person name="Diao Q."/>
            <person name="Sun L."/>
            <person name="Zheng H."/>
            <person name="Zheng H."/>
            <person name="Xu S."/>
            <person name="Wang S."/>
            <person name="Zeng Z."/>
            <person name="Hu F."/>
            <person name="Su S."/>
            <person name="Wu J."/>
        </authorList>
    </citation>
    <scope>NUCLEOTIDE SEQUENCE [LARGE SCALE GENOMIC DNA]</scope>
    <source>
        <tissue evidence="9">Pupae without intestine</tissue>
    </source>
</reference>
<feature type="transmembrane region" description="Helical" evidence="8">
    <location>
        <begin position="150"/>
        <end position="169"/>
    </location>
</feature>
<dbReference type="InterPro" id="IPR004254">
    <property type="entry name" value="AdipoR/HlyIII-related"/>
</dbReference>
<feature type="transmembrane region" description="Helical" evidence="8">
    <location>
        <begin position="316"/>
        <end position="336"/>
    </location>
</feature>
<keyword evidence="3 8" id="KW-0812">Transmembrane</keyword>
<dbReference type="GO" id="GO:0016020">
    <property type="term" value="C:membrane"/>
    <property type="evidence" value="ECO:0007669"/>
    <property type="project" value="UniProtKB-SubCell"/>
</dbReference>
<dbReference type="OrthoDB" id="529367at2759"/>
<protein>
    <submittedName>
        <fullName evidence="9">Progestin and adipoQ receptor family member</fullName>
    </submittedName>
</protein>
<proteinExistence type="inferred from homology"/>
<comment type="subcellular location">
    <subcellularLocation>
        <location evidence="1">Membrane</location>
        <topology evidence="1">Multi-pass membrane protein</topology>
    </subcellularLocation>
</comment>
<feature type="compositionally biased region" description="Basic and acidic residues" evidence="7">
    <location>
        <begin position="13"/>
        <end position="33"/>
    </location>
</feature>